<accession>A0A1M5PB57</accession>
<evidence type="ECO:0000256" key="5">
    <source>
        <dbReference type="ARBA" id="ARBA00022946"/>
    </source>
</evidence>
<dbReference type="Pfam" id="PF08240">
    <property type="entry name" value="ADH_N"/>
    <property type="match status" value="1"/>
</dbReference>
<proteinExistence type="inferred from homology"/>
<keyword evidence="6" id="KW-0560">Oxidoreductase</keyword>
<dbReference type="Pfam" id="PF00107">
    <property type="entry name" value="ADH_zinc_N"/>
    <property type="match status" value="1"/>
</dbReference>
<keyword evidence="8" id="KW-0275">Fatty acid biosynthesis</keyword>
<dbReference type="OrthoDB" id="9788224at2"/>
<gene>
    <name evidence="12" type="ORF">SAMN05443248_3299</name>
</gene>
<dbReference type="EMBL" id="LT670817">
    <property type="protein sequence ID" value="SHG99071.1"/>
    <property type="molecule type" value="Genomic_DNA"/>
</dbReference>
<dbReference type="InterPro" id="IPR020843">
    <property type="entry name" value="ER"/>
</dbReference>
<evidence type="ECO:0000256" key="3">
    <source>
        <dbReference type="ARBA" id="ARBA00022832"/>
    </source>
</evidence>
<dbReference type="PANTHER" id="PTHR43981">
    <property type="entry name" value="ENOYL-[ACYL-CARRIER-PROTEIN] REDUCTASE, MITOCHONDRIAL"/>
    <property type="match status" value="1"/>
</dbReference>
<evidence type="ECO:0000256" key="8">
    <source>
        <dbReference type="ARBA" id="ARBA00023160"/>
    </source>
</evidence>
<comment type="similarity">
    <text evidence="1">Belongs to the zinc-containing alcohol dehydrogenase family. Quinone oxidoreductase subfamily.</text>
</comment>
<evidence type="ECO:0000313" key="12">
    <source>
        <dbReference type="EMBL" id="SHG99071.1"/>
    </source>
</evidence>
<evidence type="ECO:0000256" key="1">
    <source>
        <dbReference type="ARBA" id="ARBA00010371"/>
    </source>
</evidence>
<comment type="catalytic activity">
    <reaction evidence="10">
        <text>a 2,3-saturated acyl-[ACP] + NADP(+) = a (2E)-enoyl-[ACP] + NADPH + H(+)</text>
        <dbReference type="Rhea" id="RHEA:22564"/>
        <dbReference type="Rhea" id="RHEA-COMP:9925"/>
        <dbReference type="Rhea" id="RHEA-COMP:9926"/>
        <dbReference type="ChEBI" id="CHEBI:15378"/>
        <dbReference type="ChEBI" id="CHEBI:57783"/>
        <dbReference type="ChEBI" id="CHEBI:58349"/>
        <dbReference type="ChEBI" id="CHEBI:78784"/>
        <dbReference type="ChEBI" id="CHEBI:78785"/>
        <dbReference type="EC" id="1.3.1.104"/>
    </reaction>
</comment>
<dbReference type="GO" id="GO:0141148">
    <property type="term" value="F:enoyl-[acyl-carrier-protein] reductase (NADPH) activity"/>
    <property type="evidence" value="ECO:0007669"/>
    <property type="project" value="UniProtKB-EC"/>
</dbReference>
<keyword evidence="7" id="KW-0443">Lipid metabolism</keyword>
<evidence type="ECO:0000313" key="13">
    <source>
        <dbReference type="Proteomes" id="UP000189796"/>
    </source>
</evidence>
<dbReference type="GO" id="GO:0006633">
    <property type="term" value="P:fatty acid biosynthetic process"/>
    <property type="evidence" value="ECO:0007669"/>
    <property type="project" value="UniProtKB-KW"/>
</dbReference>
<dbReference type="Proteomes" id="UP000189796">
    <property type="component" value="Chromosome I"/>
</dbReference>
<sequence length="324" mass="33736">MRALQISAYGDPLKVLELADIPEPGAPGAGEVLIDVELAPLNKHDLLFIRGFFGGPPTPTVVGNEGFGRVAAVGPGVANVKVGEHVLAPIFGLTWRERLIAPAQGLFPLPDGDRLQFAQLGSNPPTAALILSEYMDLKPGDWVVQNGGNSGVGRSLIAIAKLRGIRTISLVRRRELIDELKAAGADLVLMDEPAAVAEAARVIGKGSVRLAVDTVGGDATATLVQMLSDRGVLVTYSAASGQPLVINGLLLIGKQLTVKGFFLGHFDHMSKILPAQIEAAPLVTSGALRVPVAAVYPMSKIKDAVAHLLKGGKILIDVASASNG</sequence>
<evidence type="ECO:0000256" key="9">
    <source>
        <dbReference type="ARBA" id="ARBA00038963"/>
    </source>
</evidence>
<dbReference type="PANTHER" id="PTHR43981:SF2">
    <property type="entry name" value="ENOYL-[ACYL-CARRIER-PROTEIN] REDUCTASE, MITOCHONDRIAL"/>
    <property type="match status" value="1"/>
</dbReference>
<evidence type="ECO:0000256" key="10">
    <source>
        <dbReference type="ARBA" id="ARBA00048843"/>
    </source>
</evidence>
<evidence type="ECO:0000256" key="4">
    <source>
        <dbReference type="ARBA" id="ARBA00022857"/>
    </source>
</evidence>
<keyword evidence="4" id="KW-0521">NADP</keyword>
<dbReference type="SUPFAM" id="SSF51735">
    <property type="entry name" value="NAD(P)-binding Rossmann-fold domains"/>
    <property type="match status" value="1"/>
</dbReference>
<organism evidence="12 13">
    <name type="scientific">Bradyrhizobium erythrophlei</name>
    <dbReference type="NCBI Taxonomy" id="1437360"/>
    <lineage>
        <taxon>Bacteria</taxon>
        <taxon>Pseudomonadati</taxon>
        <taxon>Pseudomonadota</taxon>
        <taxon>Alphaproteobacteria</taxon>
        <taxon>Hyphomicrobiales</taxon>
        <taxon>Nitrobacteraceae</taxon>
        <taxon>Bradyrhizobium</taxon>
    </lineage>
</organism>
<evidence type="ECO:0000259" key="11">
    <source>
        <dbReference type="SMART" id="SM00829"/>
    </source>
</evidence>
<dbReference type="RefSeq" id="WP_079602307.1">
    <property type="nucleotide sequence ID" value="NZ_LT670817.1"/>
</dbReference>
<dbReference type="SMART" id="SM00829">
    <property type="entry name" value="PKS_ER"/>
    <property type="match status" value="1"/>
</dbReference>
<name>A0A1M5PB57_9BRAD</name>
<dbReference type="InterPro" id="IPR036291">
    <property type="entry name" value="NAD(P)-bd_dom_sf"/>
</dbReference>
<dbReference type="CDD" id="cd05282">
    <property type="entry name" value="ETR_like"/>
    <property type="match status" value="1"/>
</dbReference>
<dbReference type="Gene3D" id="3.40.50.720">
    <property type="entry name" value="NAD(P)-binding Rossmann-like Domain"/>
    <property type="match status" value="1"/>
</dbReference>
<dbReference type="InterPro" id="IPR011032">
    <property type="entry name" value="GroES-like_sf"/>
</dbReference>
<keyword evidence="5" id="KW-0809">Transit peptide</keyword>
<evidence type="ECO:0000256" key="7">
    <source>
        <dbReference type="ARBA" id="ARBA00023098"/>
    </source>
</evidence>
<dbReference type="Gene3D" id="3.90.180.10">
    <property type="entry name" value="Medium-chain alcohol dehydrogenases, catalytic domain"/>
    <property type="match status" value="1"/>
</dbReference>
<dbReference type="InterPro" id="IPR051034">
    <property type="entry name" value="Mito_Enoyl-ACP_Reductase"/>
</dbReference>
<keyword evidence="2" id="KW-0444">Lipid biosynthesis</keyword>
<dbReference type="SUPFAM" id="SSF50129">
    <property type="entry name" value="GroES-like"/>
    <property type="match status" value="1"/>
</dbReference>
<protein>
    <recommendedName>
        <fullName evidence="9">enoyl-[acyl-carrier-protein] reductase</fullName>
        <ecNumber evidence="9">1.3.1.104</ecNumber>
    </recommendedName>
</protein>
<dbReference type="InterPro" id="IPR013149">
    <property type="entry name" value="ADH-like_C"/>
</dbReference>
<dbReference type="EC" id="1.3.1.104" evidence="9"/>
<keyword evidence="3" id="KW-0276">Fatty acid metabolism</keyword>
<reference evidence="12 13" key="1">
    <citation type="submission" date="2016-11" db="EMBL/GenBank/DDBJ databases">
        <authorList>
            <person name="Jaros S."/>
            <person name="Januszkiewicz K."/>
            <person name="Wedrychowicz H."/>
        </authorList>
    </citation>
    <scope>NUCLEOTIDE SEQUENCE [LARGE SCALE GENOMIC DNA]</scope>
    <source>
        <strain evidence="12 13">GAS138</strain>
    </source>
</reference>
<feature type="domain" description="Enoyl reductase (ER)" evidence="11">
    <location>
        <begin position="11"/>
        <end position="316"/>
    </location>
</feature>
<dbReference type="AlphaFoldDB" id="A0A1M5PB57"/>
<dbReference type="InterPro" id="IPR013154">
    <property type="entry name" value="ADH-like_N"/>
</dbReference>
<evidence type="ECO:0000256" key="2">
    <source>
        <dbReference type="ARBA" id="ARBA00022516"/>
    </source>
</evidence>
<evidence type="ECO:0000256" key="6">
    <source>
        <dbReference type="ARBA" id="ARBA00023002"/>
    </source>
</evidence>